<sequence>MKAIIAQDGSVGVAKRARNGNTTPPKRWHQMWHPMAWLPTQQLQALLGNRTAAHLRRSQTYAATQKSIENLDRSSTDYNKKTKCKKTKNNKNNNEKNKINVTYSSERISSELTLYRPLENEPNEPRRLVLFFAWLTARGRHISKFVTLMTAAATDVLVVRLVPVKLLHPETGTQASAERVCTYLRNNQNYDKFLVFACSGGAYMFCEVAMKLQKEPELRDSVLGRVVGQIYDSPVDFTHFTTGIAHSITSSPAAQNVVETLVEWLLKVRHRAMTRHLVKAADFMHKGPVFAPNLTIFSNSDPMSPLDSNQIIARKWQARGMKVRHSIYEHPDTGHCVNFIRYPRRYKEDVYSFCAVVGFIEPARAEQLLASEQGS</sequence>
<gene>
    <name evidence="3" type="primary">LOC108665793</name>
</gene>
<evidence type="ECO:0000313" key="3">
    <source>
        <dbReference type="RefSeq" id="XP_018008085.1"/>
    </source>
</evidence>
<organism evidence="2 3">
    <name type="scientific">Hyalella azteca</name>
    <name type="common">Amphipod</name>
    <dbReference type="NCBI Taxonomy" id="294128"/>
    <lineage>
        <taxon>Eukaryota</taxon>
        <taxon>Metazoa</taxon>
        <taxon>Ecdysozoa</taxon>
        <taxon>Arthropoda</taxon>
        <taxon>Crustacea</taxon>
        <taxon>Multicrustacea</taxon>
        <taxon>Malacostraca</taxon>
        <taxon>Eumalacostraca</taxon>
        <taxon>Peracarida</taxon>
        <taxon>Amphipoda</taxon>
        <taxon>Senticaudata</taxon>
        <taxon>Talitrida</taxon>
        <taxon>Talitroidea</taxon>
        <taxon>Hyalellidae</taxon>
        <taxon>Hyalella</taxon>
    </lineage>
</organism>
<dbReference type="Proteomes" id="UP000694843">
    <property type="component" value="Unplaced"/>
</dbReference>
<evidence type="ECO:0000256" key="1">
    <source>
        <dbReference type="SAM" id="MobiDB-lite"/>
    </source>
</evidence>
<dbReference type="GeneID" id="108665793"/>
<dbReference type="PANTHER" id="PTHR20908">
    <property type="entry name" value="LD15586P"/>
    <property type="match status" value="1"/>
</dbReference>
<keyword evidence="2" id="KW-1185">Reference proteome</keyword>
<dbReference type="InterPro" id="IPR008547">
    <property type="entry name" value="DUF829_TMEM53"/>
</dbReference>
<dbReference type="PANTHER" id="PTHR20908:SF1">
    <property type="entry name" value="LD15586P"/>
    <property type="match status" value="1"/>
</dbReference>
<dbReference type="GO" id="GO:0017171">
    <property type="term" value="F:serine hydrolase activity"/>
    <property type="evidence" value="ECO:0007669"/>
    <property type="project" value="TreeGrafter"/>
</dbReference>
<dbReference type="Gene3D" id="3.40.50.1820">
    <property type="entry name" value="alpha/beta hydrolase"/>
    <property type="match status" value="1"/>
</dbReference>
<dbReference type="InterPro" id="IPR029058">
    <property type="entry name" value="AB_hydrolase_fold"/>
</dbReference>
<proteinExistence type="predicted"/>
<protein>
    <submittedName>
        <fullName evidence="3">Uncharacterized protein LOC108665793 isoform X1</fullName>
    </submittedName>
</protein>
<dbReference type="OrthoDB" id="77878at2759"/>
<name>A0A8B7N3C3_HYAAZ</name>
<dbReference type="RefSeq" id="XP_018008085.1">
    <property type="nucleotide sequence ID" value="XM_018152596.2"/>
</dbReference>
<reference evidence="3" key="1">
    <citation type="submission" date="2025-08" db="UniProtKB">
        <authorList>
            <consortium name="RefSeq"/>
        </authorList>
    </citation>
    <scope>IDENTIFICATION</scope>
    <source>
        <tissue evidence="3">Whole organism</tissue>
    </source>
</reference>
<dbReference type="AlphaFoldDB" id="A0A8B7N3C3"/>
<accession>A0A8B7N3C3</accession>
<dbReference type="SUPFAM" id="SSF53474">
    <property type="entry name" value="alpha/beta-Hydrolases"/>
    <property type="match status" value="1"/>
</dbReference>
<evidence type="ECO:0000313" key="2">
    <source>
        <dbReference type="Proteomes" id="UP000694843"/>
    </source>
</evidence>
<dbReference type="KEGG" id="hazt:108665793"/>
<feature type="region of interest" description="Disordered" evidence="1">
    <location>
        <begin position="1"/>
        <end position="25"/>
    </location>
</feature>
<dbReference type="Pfam" id="PF05705">
    <property type="entry name" value="DUF829"/>
    <property type="match status" value="1"/>
</dbReference>